<gene>
    <name evidence="1" type="ORF">CSKR_114479</name>
</gene>
<feature type="non-terminal residue" evidence="1">
    <location>
        <position position="1"/>
    </location>
</feature>
<evidence type="ECO:0000313" key="1">
    <source>
        <dbReference type="EMBL" id="KAG5440942.1"/>
    </source>
</evidence>
<reference evidence="1 2" key="1">
    <citation type="journal article" date="2018" name="Biotechnol. Adv.">
        <title>Improved genomic resources and new bioinformatic workflow for the carcinogenic parasite Clonorchis sinensis: Biotechnological implications.</title>
        <authorList>
            <person name="Wang D."/>
            <person name="Korhonen P.K."/>
            <person name="Gasser R.B."/>
            <person name="Young N.D."/>
        </authorList>
    </citation>
    <scope>NUCLEOTIDE SEQUENCE [LARGE SCALE GENOMIC DNA]</scope>
    <source>
        <strain evidence="1">Cs-k2</strain>
    </source>
</reference>
<name>A0A3R7JKW2_CLOSI</name>
<proteinExistence type="predicted"/>
<keyword evidence="2" id="KW-1185">Reference proteome</keyword>
<dbReference type="InParanoid" id="A0A3R7JKW2"/>
<dbReference type="EMBL" id="NIRI02000077">
    <property type="protein sequence ID" value="KAG5440942.1"/>
    <property type="molecule type" value="Genomic_DNA"/>
</dbReference>
<sequence>QKLRSQVSDEHVKRRVGRSSQQLVEERTSVVDKLTGSCRLLLRQSVWLFTKCVDILNANCFVFTA</sequence>
<reference evidence="1 2" key="2">
    <citation type="journal article" date="2021" name="Genomics">
        <title>High-quality reference genome for Clonorchis sinensis.</title>
        <authorList>
            <person name="Young N.D."/>
            <person name="Stroehlein A.J."/>
            <person name="Kinkar L."/>
            <person name="Wang T."/>
            <person name="Sohn W.M."/>
            <person name="Chang B.C.H."/>
            <person name="Kaur P."/>
            <person name="Weisz D."/>
            <person name="Dudchenko O."/>
            <person name="Aiden E.L."/>
            <person name="Korhonen P.K."/>
            <person name="Gasser R.B."/>
        </authorList>
    </citation>
    <scope>NUCLEOTIDE SEQUENCE [LARGE SCALE GENOMIC DNA]</scope>
    <source>
        <strain evidence="1">Cs-k2</strain>
    </source>
</reference>
<protein>
    <submittedName>
        <fullName evidence="1">Uncharacterized protein</fullName>
    </submittedName>
</protein>
<dbReference type="Proteomes" id="UP000286415">
    <property type="component" value="Unassembled WGS sequence"/>
</dbReference>
<dbReference type="AlphaFoldDB" id="A0A3R7JKW2"/>
<evidence type="ECO:0000313" key="2">
    <source>
        <dbReference type="Proteomes" id="UP000286415"/>
    </source>
</evidence>
<accession>A0A3R7JKW2</accession>
<organism evidence="1 2">
    <name type="scientific">Clonorchis sinensis</name>
    <name type="common">Chinese liver fluke</name>
    <dbReference type="NCBI Taxonomy" id="79923"/>
    <lineage>
        <taxon>Eukaryota</taxon>
        <taxon>Metazoa</taxon>
        <taxon>Spiralia</taxon>
        <taxon>Lophotrochozoa</taxon>
        <taxon>Platyhelminthes</taxon>
        <taxon>Trematoda</taxon>
        <taxon>Digenea</taxon>
        <taxon>Opisthorchiida</taxon>
        <taxon>Opisthorchiata</taxon>
        <taxon>Opisthorchiidae</taxon>
        <taxon>Clonorchis</taxon>
    </lineage>
</organism>
<comment type="caution">
    <text evidence="1">The sequence shown here is derived from an EMBL/GenBank/DDBJ whole genome shotgun (WGS) entry which is preliminary data.</text>
</comment>